<name>A0A811Q0Q0_9POAL</name>
<dbReference type="EMBL" id="CAJGYO010000009">
    <property type="protein sequence ID" value="CAD6252582.1"/>
    <property type="molecule type" value="Genomic_DNA"/>
</dbReference>
<keyword evidence="1" id="KW-0175">Coiled coil</keyword>
<feature type="region of interest" description="Disordered" evidence="2">
    <location>
        <begin position="118"/>
        <end position="159"/>
    </location>
</feature>
<dbReference type="Pfam" id="PF14303">
    <property type="entry name" value="NAM-associated"/>
    <property type="match status" value="1"/>
</dbReference>
<reference evidence="4" key="1">
    <citation type="submission" date="2020-10" db="EMBL/GenBank/DDBJ databases">
        <authorList>
            <person name="Han B."/>
            <person name="Lu T."/>
            <person name="Zhao Q."/>
            <person name="Huang X."/>
            <person name="Zhao Y."/>
        </authorList>
    </citation>
    <scope>NUCLEOTIDE SEQUENCE</scope>
</reference>
<evidence type="ECO:0000256" key="1">
    <source>
        <dbReference type="SAM" id="Coils"/>
    </source>
</evidence>
<comment type="caution">
    <text evidence="4">The sequence shown here is derived from an EMBL/GenBank/DDBJ whole genome shotgun (WGS) entry which is preliminary data.</text>
</comment>
<feature type="coiled-coil region" evidence="1">
    <location>
        <begin position="206"/>
        <end position="249"/>
    </location>
</feature>
<feature type="domain" description="No apical meristem-associated C-terminal" evidence="3">
    <location>
        <begin position="79"/>
        <end position="266"/>
    </location>
</feature>
<protein>
    <recommendedName>
        <fullName evidence="3">No apical meristem-associated C-terminal domain-containing protein</fullName>
    </recommendedName>
</protein>
<evidence type="ECO:0000259" key="3">
    <source>
        <dbReference type="Pfam" id="PF14303"/>
    </source>
</evidence>
<dbReference type="OrthoDB" id="694311at2759"/>
<dbReference type="Proteomes" id="UP000604825">
    <property type="component" value="Unassembled WGS sequence"/>
</dbReference>
<evidence type="ECO:0000313" key="4">
    <source>
        <dbReference type="EMBL" id="CAD6252582.1"/>
    </source>
</evidence>
<sequence length="275" mass="30817">MSTVGGLFRLMEMDGEGFLSGILLNGQDGHVDGLDDLTIPISPDSQTSPDVEVEVVPPSRANKISEALKLYTEQDKDKKKFSLMPCWNILKGGDKWAAKMVEIAELEKLEKCKKKQKAAKVSRPRDEEGTNTEQAVTDVVGQETQARKRSDGIKKVKENHRRGGAEACVEAFDKMWAKKESDKEKEKAKQERFIAALDVDKEALALEKIRADADLKRADAEQKRAEAEQKRAEAELLKQEKDIMLADNNGLNPAQLQWLQMMQKDIVAKRLGNQV</sequence>
<evidence type="ECO:0000256" key="2">
    <source>
        <dbReference type="SAM" id="MobiDB-lite"/>
    </source>
</evidence>
<proteinExistence type="predicted"/>
<organism evidence="4 5">
    <name type="scientific">Miscanthus lutarioriparius</name>
    <dbReference type="NCBI Taxonomy" id="422564"/>
    <lineage>
        <taxon>Eukaryota</taxon>
        <taxon>Viridiplantae</taxon>
        <taxon>Streptophyta</taxon>
        <taxon>Embryophyta</taxon>
        <taxon>Tracheophyta</taxon>
        <taxon>Spermatophyta</taxon>
        <taxon>Magnoliopsida</taxon>
        <taxon>Liliopsida</taxon>
        <taxon>Poales</taxon>
        <taxon>Poaceae</taxon>
        <taxon>PACMAD clade</taxon>
        <taxon>Panicoideae</taxon>
        <taxon>Andropogonodae</taxon>
        <taxon>Andropogoneae</taxon>
        <taxon>Saccharinae</taxon>
        <taxon>Miscanthus</taxon>
    </lineage>
</organism>
<keyword evidence="5" id="KW-1185">Reference proteome</keyword>
<evidence type="ECO:0000313" key="5">
    <source>
        <dbReference type="Proteomes" id="UP000604825"/>
    </source>
</evidence>
<gene>
    <name evidence="4" type="ORF">NCGR_LOCUS36231</name>
</gene>
<dbReference type="AlphaFoldDB" id="A0A811Q0Q0"/>
<accession>A0A811Q0Q0</accession>
<feature type="compositionally biased region" description="Basic and acidic residues" evidence="2">
    <location>
        <begin position="145"/>
        <end position="159"/>
    </location>
</feature>
<dbReference type="InterPro" id="IPR029466">
    <property type="entry name" value="NAM-associated_C"/>
</dbReference>